<reference evidence="4" key="1">
    <citation type="journal article" date="2020" name="PLoS Negl. Trop. Dis.">
        <title>High-quality nuclear genome for Sarcoptes scabiei-A critical resource for a neglected parasite.</title>
        <authorList>
            <person name="Korhonen P.K."/>
            <person name="Gasser R.B."/>
            <person name="Ma G."/>
            <person name="Wang T."/>
            <person name="Stroehlein A.J."/>
            <person name="Young N.D."/>
            <person name="Ang C.S."/>
            <person name="Fernando D.D."/>
            <person name="Lu H.C."/>
            <person name="Taylor S."/>
            <person name="Reynolds S.L."/>
            <person name="Mofiz E."/>
            <person name="Najaraj S.H."/>
            <person name="Gowda H."/>
            <person name="Madugundu A."/>
            <person name="Renuse S."/>
            <person name="Holt D."/>
            <person name="Pandey A."/>
            <person name="Papenfuss A.T."/>
            <person name="Fischer K."/>
        </authorList>
    </citation>
    <scope>NUCLEOTIDE SEQUENCE [LARGE SCALE GENOMIC DNA]</scope>
</reference>
<feature type="compositionally biased region" description="Polar residues" evidence="1">
    <location>
        <begin position="308"/>
        <end position="323"/>
    </location>
</feature>
<evidence type="ECO:0000313" key="4">
    <source>
        <dbReference type="Proteomes" id="UP000070412"/>
    </source>
</evidence>
<evidence type="ECO:0000313" key="3">
    <source>
        <dbReference type="EnsemblMetazoa" id="KAF7493219.1"/>
    </source>
</evidence>
<dbReference type="AlphaFoldDB" id="A0A834RB59"/>
<proteinExistence type="predicted"/>
<gene>
    <name evidence="2" type="ORF">SSS_8721</name>
</gene>
<keyword evidence="4" id="KW-1185">Reference proteome</keyword>
<feature type="region of interest" description="Disordered" evidence="1">
    <location>
        <begin position="106"/>
        <end position="125"/>
    </location>
</feature>
<feature type="region of interest" description="Disordered" evidence="1">
    <location>
        <begin position="231"/>
        <end position="257"/>
    </location>
</feature>
<dbReference type="EnsemblMetazoa" id="SSS_8721s_mrna">
    <property type="protein sequence ID" value="KAF7493219.1"/>
    <property type="gene ID" value="SSS_8721"/>
</dbReference>
<protein>
    <submittedName>
        <fullName evidence="2 3">Uncharacterized protein</fullName>
    </submittedName>
</protein>
<feature type="non-terminal residue" evidence="2">
    <location>
        <position position="1"/>
    </location>
</feature>
<dbReference type="OrthoDB" id="6510059at2759"/>
<organism evidence="2">
    <name type="scientific">Sarcoptes scabiei</name>
    <name type="common">Itch mite</name>
    <name type="synonym">Acarus scabiei</name>
    <dbReference type="NCBI Taxonomy" id="52283"/>
    <lineage>
        <taxon>Eukaryota</taxon>
        <taxon>Metazoa</taxon>
        <taxon>Ecdysozoa</taxon>
        <taxon>Arthropoda</taxon>
        <taxon>Chelicerata</taxon>
        <taxon>Arachnida</taxon>
        <taxon>Acari</taxon>
        <taxon>Acariformes</taxon>
        <taxon>Sarcoptiformes</taxon>
        <taxon>Astigmata</taxon>
        <taxon>Psoroptidia</taxon>
        <taxon>Sarcoptoidea</taxon>
        <taxon>Sarcoptidae</taxon>
        <taxon>Sarcoptinae</taxon>
        <taxon>Sarcoptes</taxon>
    </lineage>
</organism>
<accession>A0A834RB59</accession>
<evidence type="ECO:0000313" key="2">
    <source>
        <dbReference type="EMBL" id="KAF7493219.1"/>
    </source>
</evidence>
<feature type="compositionally biased region" description="Low complexity" evidence="1">
    <location>
        <begin position="327"/>
        <end position="339"/>
    </location>
</feature>
<reference evidence="3" key="3">
    <citation type="submission" date="2022-06" db="UniProtKB">
        <authorList>
            <consortium name="EnsemblMetazoa"/>
        </authorList>
    </citation>
    <scope>IDENTIFICATION</scope>
</reference>
<reference evidence="2" key="2">
    <citation type="submission" date="2020-01" db="EMBL/GenBank/DDBJ databases">
        <authorList>
            <person name="Korhonen P.K.K."/>
            <person name="Guangxu M.G."/>
            <person name="Wang T.W."/>
            <person name="Stroehlein A.J.S."/>
            <person name="Young N.D."/>
            <person name="Ang C.-S.A."/>
            <person name="Fernando D.W.F."/>
            <person name="Lu H.L."/>
            <person name="Taylor S.T."/>
            <person name="Ehtesham M.E.M."/>
            <person name="Najaraj S.H.N."/>
            <person name="Harsha G.H.G."/>
            <person name="Madugundu A.M."/>
            <person name="Renuse S.R."/>
            <person name="Holt D.H."/>
            <person name="Pandey A.P."/>
            <person name="Papenfuss A.P."/>
            <person name="Gasser R.B.G."/>
            <person name="Fischer K.F."/>
        </authorList>
    </citation>
    <scope>NUCLEOTIDE SEQUENCE</scope>
    <source>
        <strain evidence="2">SSS_KF_BRIS2020</strain>
    </source>
</reference>
<feature type="compositionally biased region" description="Low complexity" evidence="1">
    <location>
        <begin position="282"/>
        <end position="307"/>
    </location>
</feature>
<feature type="compositionally biased region" description="Polar residues" evidence="1">
    <location>
        <begin position="240"/>
        <end position="257"/>
    </location>
</feature>
<evidence type="ECO:0000256" key="1">
    <source>
        <dbReference type="SAM" id="MobiDB-lite"/>
    </source>
</evidence>
<sequence>DSNVNKDGDGDRTSSTQNVVKNFHVKTDDVFGLRNSVIQKSDSSSDVGDSCAVSLAKTEVTRSLSSMTASNSISSASMTSKFACSNNITMTITNDQLKNVMLKPSMRKNPSQEERNDPTATSNKNDLIEELKMAKNLDGIKKAKESNRNLNEVKNRMAQVANQFTVEEFMKKISEKDVNGNEIPLWKRHMLAKKAAEKAKKEAEETIRREYEERKSRSIPAWKKKLLKLDEDPLDRGDGNASNGNSNVSQQPNQHHSQFHLLSQNNCRGYLRISSINGENKSISQQQPQQNQQSMSLSQQSDRQQSSNLIEDNNLNHQNQSTRSSENDAINANSSSSSSRTNKVESVFNFRLRKTNSIYW</sequence>
<feature type="region of interest" description="Disordered" evidence="1">
    <location>
        <begin position="281"/>
        <end position="343"/>
    </location>
</feature>
<dbReference type="Proteomes" id="UP000070412">
    <property type="component" value="Unassembled WGS sequence"/>
</dbReference>
<name>A0A834RB59_SARSC</name>
<dbReference type="EMBL" id="WVUK01000056">
    <property type="protein sequence ID" value="KAF7493219.1"/>
    <property type="molecule type" value="Genomic_DNA"/>
</dbReference>